<dbReference type="Pfam" id="PF00072">
    <property type="entry name" value="Response_reg"/>
    <property type="match status" value="1"/>
</dbReference>
<feature type="region of interest" description="Disordered" evidence="7">
    <location>
        <begin position="128"/>
        <end position="147"/>
    </location>
</feature>
<feature type="modified residue" description="4-aspartylphosphate" evidence="5">
    <location>
        <position position="55"/>
    </location>
</feature>
<dbReference type="SMART" id="SM00448">
    <property type="entry name" value="REC"/>
    <property type="match status" value="1"/>
</dbReference>
<organism evidence="10 11">
    <name type="scientific">Arenivirga flava</name>
    <dbReference type="NCBI Taxonomy" id="1930060"/>
    <lineage>
        <taxon>Bacteria</taxon>
        <taxon>Bacillati</taxon>
        <taxon>Actinomycetota</taxon>
        <taxon>Actinomycetes</taxon>
        <taxon>Micrococcales</taxon>
        <taxon>Microbacteriaceae</taxon>
        <taxon>Arenivirga</taxon>
    </lineage>
</organism>
<dbReference type="PANTHER" id="PTHR48111:SF4">
    <property type="entry name" value="DNA-BINDING DUAL TRANSCRIPTIONAL REGULATOR OMPR"/>
    <property type="match status" value="1"/>
</dbReference>
<dbReference type="Proteomes" id="UP001157160">
    <property type="component" value="Unassembled WGS sequence"/>
</dbReference>
<evidence type="ECO:0000256" key="6">
    <source>
        <dbReference type="PROSITE-ProRule" id="PRU01091"/>
    </source>
</evidence>
<reference evidence="10 11" key="1">
    <citation type="journal article" date="2014" name="Int. J. Syst. Evol. Microbiol.">
        <title>Complete genome sequence of Corynebacterium casei LMG S-19264T (=DSM 44701T), isolated from a smear-ripened cheese.</title>
        <authorList>
            <consortium name="US DOE Joint Genome Institute (JGI-PGF)"/>
            <person name="Walter F."/>
            <person name="Albersmeier A."/>
            <person name="Kalinowski J."/>
            <person name="Ruckert C."/>
        </authorList>
    </citation>
    <scope>NUCLEOTIDE SEQUENCE [LARGE SCALE GENOMIC DNA]</scope>
    <source>
        <strain evidence="10 11">NBRC 112289</strain>
    </source>
</reference>
<evidence type="ECO:0000256" key="7">
    <source>
        <dbReference type="SAM" id="MobiDB-lite"/>
    </source>
</evidence>
<dbReference type="GO" id="GO:0005829">
    <property type="term" value="C:cytosol"/>
    <property type="evidence" value="ECO:0007669"/>
    <property type="project" value="TreeGrafter"/>
</dbReference>
<keyword evidence="2" id="KW-0805">Transcription regulation</keyword>
<dbReference type="CDD" id="cd00383">
    <property type="entry name" value="trans_reg_C"/>
    <property type="match status" value="1"/>
</dbReference>
<dbReference type="RefSeq" id="WP_284231902.1">
    <property type="nucleotide sequence ID" value="NZ_BSUL01000001.1"/>
</dbReference>
<dbReference type="SUPFAM" id="SSF52172">
    <property type="entry name" value="CheY-like"/>
    <property type="match status" value="1"/>
</dbReference>
<dbReference type="Gene3D" id="6.10.250.690">
    <property type="match status" value="1"/>
</dbReference>
<dbReference type="InterPro" id="IPR001789">
    <property type="entry name" value="Sig_transdc_resp-reg_receiver"/>
</dbReference>
<comment type="caution">
    <text evidence="10">The sequence shown here is derived from an EMBL/GenBank/DDBJ whole genome shotgun (WGS) entry which is preliminary data.</text>
</comment>
<keyword evidence="4" id="KW-0804">Transcription</keyword>
<evidence type="ECO:0000256" key="3">
    <source>
        <dbReference type="ARBA" id="ARBA00023125"/>
    </source>
</evidence>
<feature type="compositionally biased region" description="Low complexity" evidence="7">
    <location>
        <begin position="128"/>
        <end position="146"/>
    </location>
</feature>
<dbReference type="AlphaFoldDB" id="A0AA37UP64"/>
<name>A0AA37UP64_9MICO</name>
<dbReference type="InterPro" id="IPR001867">
    <property type="entry name" value="OmpR/PhoB-type_DNA-bd"/>
</dbReference>
<dbReference type="Gene3D" id="1.10.10.10">
    <property type="entry name" value="Winged helix-like DNA-binding domain superfamily/Winged helix DNA-binding domain"/>
    <property type="match status" value="1"/>
</dbReference>
<dbReference type="InterPro" id="IPR036388">
    <property type="entry name" value="WH-like_DNA-bd_sf"/>
</dbReference>
<evidence type="ECO:0000256" key="2">
    <source>
        <dbReference type="ARBA" id="ARBA00023015"/>
    </source>
</evidence>
<dbReference type="GO" id="GO:0006355">
    <property type="term" value="P:regulation of DNA-templated transcription"/>
    <property type="evidence" value="ECO:0007669"/>
    <property type="project" value="InterPro"/>
</dbReference>
<dbReference type="Pfam" id="PF00486">
    <property type="entry name" value="Trans_reg_C"/>
    <property type="match status" value="1"/>
</dbReference>
<evidence type="ECO:0000256" key="5">
    <source>
        <dbReference type="PROSITE-ProRule" id="PRU00169"/>
    </source>
</evidence>
<protein>
    <recommendedName>
        <fullName evidence="12">DNA-binding response regulator</fullName>
    </recommendedName>
</protein>
<dbReference type="GO" id="GO:0000156">
    <property type="term" value="F:phosphorelay response regulator activity"/>
    <property type="evidence" value="ECO:0007669"/>
    <property type="project" value="TreeGrafter"/>
</dbReference>
<evidence type="ECO:0000259" key="9">
    <source>
        <dbReference type="PROSITE" id="PS51755"/>
    </source>
</evidence>
<dbReference type="InterPro" id="IPR011006">
    <property type="entry name" value="CheY-like_superfamily"/>
</dbReference>
<feature type="domain" description="Response regulatory" evidence="8">
    <location>
        <begin position="6"/>
        <end position="119"/>
    </location>
</feature>
<evidence type="ECO:0000259" key="8">
    <source>
        <dbReference type="PROSITE" id="PS50110"/>
    </source>
</evidence>
<feature type="domain" description="OmpR/PhoB-type" evidence="9">
    <location>
        <begin position="156"/>
        <end position="262"/>
    </location>
</feature>
<dbReference type="PROSITE" id="PS51755">
    <property type="entry name" value="OMPR_PHOB"/>
    <property type="match status" value="1"/>
</dbReference>
<dbReference type="SUPFAM" id="SSF46894">
    <property type="entry name" value="C-terminal effector domain of the bipartite response regulators"/>
    <property type="match status" value="1"/>
</dbReference>
<evidence type="ECO:0000313" key="10">
    <source>
        <dbReference type="EMBL" id="GMA28581.1"/>
    </source>
</evidence>
<gene>
    <name evidence="10" type="ORF">GCM10025874_18340</name>
</gene>
<dbReference type="GO" id="GO:0032993">
    <property type="term" value="C:protein-DNA complex"/>
    <property type="evidence" value="ECO:0007669"/>
    <property type="project" value="TreeGrafter"/>
</dbReference>
<dbReference type="PANTHER" id="PTHR48111">
    <property type="entry name" value="REGULATOR OF RPOS"/>
    <property type="match status" value="1"/>
</dbReference>
<dbReference type="EMBL" id="BSUL01000001">
    <property type="protein sequence ID" value="GMA28581.1"/>
    <property type="molecule type" value="Genomic_DNA"/>
</dbReference>
<accession>A0AA37UP64</accession>
<dbReference type="InterPro" id="IPR039420">
    <property type="entry name" value="WalR-like"/>
</dbReference>
<keyword evidence="1 5" id="KW-0597">Phosphoprotein</keyword>
<dbReference type="PROSITE" id="PS50110">
    <property type="entry name" value="RESPONSE_REGULATORY"/>
    <property type="match status" value="1"/>
</dbReference>
<keyword evidence="3 6" id="KW-0238">DNA-binding</keyword>
<keyword evidence="11" id="KW-1185">Reference proteome</keyword>
<evidence type="ECO:0008006" key="12">
    <source>
        <dbReference type="Google" id="ProtNLM"/>
    </source>
</evidence>
<evidence type="ECO:0000313" key="11">
    <source>
        <dbReference type="Proteomes" id="UP001157160"/>
    </source>
</evidence>
<sequence length="271" mass="29392">MTESRTAVVIEDDADIRELIELVLVQSGFTVHAAGDGLTGVELVREHSPEVITLDVGLPDIDGLEVTRRVRQFSDAYIVMLTARSEEADTLLGLDAGADDYLIKPFRPRELRARVAAMLRRPRAAAEAAAEPTAPAPAAAAPAAAPSGRGFTADEGTVYTHNGLTLAVETREVSLGGVELQLTRTEFDLLASLLASGRRVRSKADLVAELHADEYSVTGRVDEAEERAVEVHLGNLRRKLDDNPRTPQWIETVRGVGYRLAPARWNVPSIQ</sequence>
<dbReference type="InterPro" id="IPR016032">
    <property type="entry name" value="Sig_transdc_resp-reg_C-effctor"/>
</dbReference>
<evidence type="ECO:0000256" key="4">
    <source>
        <dbReference type="ARBA" id="ARBA00023163"/>
    </source>
</evidence>
<evidence type="ECO:0000256" key="1">
    <source>
        <dbReference type="ARBA" id="ARBA00022553"/>
    </source>
</evidence>
<proteinExistence type="predicted"/>
<feature type="DNA-binding region" description="OmpR/PhoB-type" evidence="6">
    <location>
        <begin position="156"/>
        <end position="262"/>
    </location>
</feature>
<dbReference type="CDD" id="cd17574">
    <property type="entry name" value="REC_OmpR"/>
    <property type="match status" value="1"/>
</dbReference>
<dbReference type="SMART" id="SM00862">
    <property type="entry name" value="Trans_reg_C"/>
    <property type="match status" value="1"/>
</dbReference>
<dbReference type="GO" id="GO:0000976">
    <property type="term" value="F:transcription cis-regulatory region binding"/>
    <property type="evidence" value="ECO:0007669"/>
    <property type="project" value="TreeGrafter"/>
</dbReference>
<dbReference type="Gene3D" id="3.40.50.2300">
    <property type="match status" value="1"/>
</dbReference>